<evidence type="ECO:0000313" key="4">
    <source>
        <dbReference type="EMBL" id="MBU8827723.1"/>
    </source>
</evidence>
<gene>
    <name evidence="4" type="ORF">KL859_33270</name>
</gene>
<dbReference type="NCBIfam" id="NF033550">
    <property type="entry name" value="transpos_ISL3"/>
    <property type="match status" value="1"/>
</dbReference>
<dbReference type="PANTHER" id="PTHR33498">
    <property type="entry name" value="TRANSPOSASE FOR INSERTION SEQUENCE ELEMENT IS1557"/>
    <property type="match status" value="1"/>
</dbReference>
<accession>A0ABS6I2B3</accession>
<proteinExistence type="predicted"/>
<evidence type="ECO:0000313" key="5">
    <source>
        <dbReference type="Proteomes" id="UP000696413"/>
    </source>
</evidence>
<evidence type="ECO:0000259" key="1">
    <source>
        <dbReference type="Pfam" id="PF01610"/>
    </source>
</evidence>
<comment type="caution">
    <text evidence="4">The sequence shown here is derived from an EMBL/GenBank/DDBJ whole genome shotgun (WGS) entry which is preliminary data.</text>
</comment>
<dbReference type="Proteomes" id="UP000696413">
    <property type="component" value="Unassembled WGS sequence"/>
</dbReference>
<dbReference type="PANTHER" id="PTHR33498:SF1">
    <property type="entry name" value="TRANSPOSASE FOR INSERTION SEQUENCE ELEMENT IS1557"/>
    <property type="match status" value="1"/>
</dbReference>
<dbReference type="Pfam" id="PF14690">
    <property type="entry name" value="Zn_ribbon_ISL3"/>
    <property type="match status" value="1"/>
</dbReference>
<dbReference type="Pfam" id="PF13542">
    <property type="entry name" value="HTH_Tnp_ISL3"/>
    <property type="match status" value="1"/>
</dbReference>
<evidence type="ECO:0000259" key="2">
    <source>
        <dbReference type="Pfam" id="PF13542"/>
    </source>
</evidence>
<dbReference type="InterPro" id="IPR002560">
    <property type="entry name" value="Transposase_DDE"/>
</dbReference>
<feature type="domain" description="Transposase IS204/IS1001/IS1096/IS1165 DDE" evidence="1">
    <location>
        <begin position="159"/>
        <end position="419"/>
    </location>
</feature>
<dbReference type="InterPro" id="IPR047951">
    <property type="entry name" value="Transpos_ISL3"/>
</dbReference>
<protein>
    <submittedName>
        <fullName evidence="4">ISL3 family transposase</fullName>
    </submittedName>
</protein>
<dbReference type="InterPro" id="IPR029261">
    <property type="entry name" value="Transposase_Znf"/>
</dbReference>
<reference evidence="4 5" key="1">
    <citation type="submission" date="2021-05" db="EMBL/GenBank/DDBJ databases">
        <title>Draft Genome Sequences of Clinical Respiratory Isolates of Mycobacterium goodii Recovered in Ireland.</title>
        <authorList>
            <person name="Flanagan P.R."/>
            <person name="Mok S."/>
            <person name="Roycroft E."/>
            <person name="Rogers T.R."/>
            <person name="Fitzgibbon M."/>
        </authorList>
    </citation>
    <scope>NUCLEOTIDE SEQUENCE [LARGE SCALE GENOMIC DNA]</scope>
    <source>
        <strain evidence="4 5">14IE55</strain>
    </source>
</reference>
<dbReference type="Pfam" id="PF01610">
    <property type="entry name" value="DDE_Tnp_ISL3"/>
    <property type="match status" value="1"/>
</dbReference>
<dbReference type="EMBL" id="JAHBOM010000054">
    <property type="protein sequence ID" value="MBU8827723.1"/>
    <property type="molecule type" value="Genomic_DNA"/>
</dbReference>
<name>A0ABS6I2B3_MYCGD</name>
<feature type="domain" description="Transposase IS204/IS1001/IS1096/IS1165 zinc-finger" evidence="3">
    <location>
        <begin position="38"/>
        <end position="80"/>
    </location>
</feature>
<evidence type="ECO:0000259" key="3">
    <source>
        <dbReference type="Pfam" id="PF14690"/>
    </source>
</evidence>
<keyword evidence="5" id="KW-1185">Reference proteome</keyword>
<sequence>MVDGSSLLLDLDGVVVESVQRLEDGTRLVHVLTAPQWVGICPECGERSTRSKGGVLTSPRDVQVGPDRPMLRWRKRKWLCLSMVCERRVFTESVPGVPARARVTPRAKASMASAVLDEDRSVAAVAGQYRCGWHTVHDHVITVADTALGAELEPVRVLGIDETRRGKAKWEHDPVLGRRVWVDRWDTGLVDITGDQGLLAQVNGRNSGVVIDWLATQDPTWRAQITHVAIDLSPAYARVAREALPQAKLIADRFHLVKKANDMVDAVRRRVTWAQRGRRGRKADVEWINRRRLLRGAERLTEDQRATLFAKLLTADPNEDIAAAWIAKELLRELLSCADRGGLRYEIHTALDRFYRFCAACSVPEVISLARTIETWQTPIIAALQTGLTNARTEGYNRIVKHVGRIAFGFRNPANQRRRVRWACTRQSRRVTPSRHQCHY</sequence>
<feature type="domain" description="Transposase IS204/IS1001/IS1096/IS1165 helix-turn-helix" evidence="2">
    <location>
        <begin position="92"/>
        <end position="137"/>
    </location>
</feature>
<organism evidence="4 5">
    <name type="scientific">Mycolicibacterium goodii</name>
    <name type="common">Mycobacterium goodii</name>
    <dbReference type="NCBI Taxonomy" id="134601"/>
    <lineage>
        <taxon>Bacteria</taxon>
        <taxon>Bacillati</taxon>
        <taxon>Actinomycetota</taxon>
        <taxon>Actinomycetes</taxon>
        <taxon>Mycobacteriales</taxon>
        <taxon>Mycobacteriaceae</taxon>
        <taxon>Mycolicibacterium</taxon>
    </lineage>
</organism>
<dbReference type="InterPro" id="IPR032877">
    <property type="entry name" value="Transposase_HTH"/>
</dbReference>